<protein>
    <submittedName>
        <fullName evidence="2">Uncharacterized protein</fullName>
    </submittedName>
</protein>
<feature type="compositionally biased region" description="Basic and acidic residues" evidence="1">
    <location>
        <begin position="17"/>
        <end position="43"/>
    </location>
</feature>
<evidence type="ECO:0000256" key="1">
    <source>
        <dbReference type="SAM" id="MobiDB-lite"/>
    </source>
</evidence>
<feature type="region of interest" description="Disordered" evidence="1">
    <location>
        <begin position="1"/>
        <end position="135"/>
    </location>
</feature>
<comment type="caution">
    <text evidence="2">The sequence shown here is derived from an EMBL/GenBank/DDBJ whole genome shotgun (WGS) entry which is preliminary data.</text>
</comment>
<dbReference type="AlphaFoldDB" id="A0A0L0UK35"/>
<feature type="compositionally biased region" description="Basic and acidic residues" evidence="1">
    <location>
        <begin position="121"/>
        <end position="134"/>
    </location>
</feature>
<accession>A0A0L0UK35</accession>
<reference evidence="3" key="1">
    <citation type="submission" date="2014-03" db="EMBL/GenBank/DDBJ databases">
        <title>The Genome Sequence of Puccinia striiformis f. sp. tritici PST-78.</title>
        <authorList>
            <consortium name="The Broad Institute Genome Sequencing Platform"/>
            <person name="Cuomo C."/>
            <person name="Hulbert S."/>
            <person name="Chen X."/>
            <person name="Walker B."/>
            <person name="Young S.K."/>
            <person name="Zeng Q."/>
            <person name="Gargeya S."/>
            <person name="Fitzgerald M."/>
            <person name="Haas B."/>
            <person name="Abouelleil A."/>
            <person name="Alvarado L."/>
            <person name="Arachchi H.M."/>
            <person name="Berlin A.M."/>
            <person name="Chapman S.B."/>
            <person name="Goldberg J."/>
            <person name="Griggs A."/>
            <person name="Gujja S."/>
            <person name="Hansen M."/>
            <person name="Howarth C."/>
            <person name="Imamovic A."/>
            <person name="Larimer J."/>
            <person name="McCowan C."/>
            <person name="Montmayeur A."/>
            <person name="Murphy C."/>
            <person name="Neiman D."/>
            <person name="Pearson M."/>
            <person name="Priest M."/>
            <person name="Roberts A."/>
            <person name="Saif S."/>
            <person name="Shea T."/>
            <person name="Sisk P."/>
            <person name="Sykes S."/>
            <person name="Wortman J."/>
            <person name="Nusbaum C."/>
            <person name="Birren B."/>
        </authorList>
    </citation>
    <scope>NUCLEOTIDE SEQUENCE [LARGE SCALE GENOMIC DNA]</scope>
    <source>
        <strain evidence="3">race PST-78</strain>
    </source>
</reference>
<keyword evidence="3" id="KW-1185">Reference proteome</keyword>
<sequence length="150" mass="17195">MVNSHPTDPSTAISHQEQGRTEDGETTSKGDWKDTRTGAKSEESIPVSTKQQDIAQHHKGYHLPEHHHHTQNTGNYPQRDGGIRRRSTGNQTGWPAGGRDRRRTTTRETAQPEKIQLLNELDPKPETDYSDRNPFKQPRIILTRYHHAYN</sequence>
<gene>
    <name evidence="2" type="ORF">PSTG_19178</name>
</gene>
<feature type="compositionally biased region" description="Polar residues" evidence="1">
    <location>
        <begin position="1"/>
        <end position="16"/>
    </location>
</feature>
<dbReference type="Proteomes" id="UP000054564">
    <property type="component" value="Unassembled WGS sequence"/>
</dbReference>
<evidence type="ECO:0000313" key="3">
    <source>
        <dbReference type="Proteomes" id="UP000054564"/>
    </source>
</evidence>
<proteinExistence type="predicted"/>
<organism evidence="2 3">
    <name type="scientific">Puccinia striiformis f. sp. tritici PST-78</name>
    <dbReference type="NCBI Taxonomy" id="1165861"/>
    <lineage>
        <taxon>Eukaryota</taxon>
        <taxon>Fungi</taxon>
        <taxon>Dikarya</taxon>
        <taxon>Basidiomycota</taxon>
        <taxon>Pucciniomycotina</taxon>
        <taxon>Pucciniomycetes</taxon>
        <taxon>Pucciniales</taxon>
        <taxon>Pucciniaceae</taxon>
        <taxon>Puccinia</taxon>
    </lineage>
</organism>
<name>A0A0L0UK35_9BASI</name>
<dbReference type="EMBL" id="AJIL01005403">
    <property type="protein sequence ID" value="KNE87437.1"/>
    <property type="molecule type" value="Genomic_DNA"/>
</dbReference>
<feature type="compositionally biased region" description="Basic residues" evidence="1">
    <location>
        <begin position="57"/>
        <end position="70"/>
    </location>
</feature>
<evidence type="ECO:0000313" key="2">
    <source>
        <dbReference type="EMBL" id="KNE87437.1"/>
    </source>
</evidence>